<protein>
    <recommendedName>
        <fullName evidence="3">Inhibitor of vertebrate lysozyme (Ivy)</fullName>
    </recommendedName>
</protein>
<dbReference type="EMBL" id="BKAU01000002">
    <property type="protein sequence ID" value="GEP96732.1"/>
    <property type="molecule type" value="Genomic_DNA"/>
</dbReference>
<reference evidence="1 2" key="1">
    <citation type="submission" date="2019-07" db="EMBL/GenBank/DDBJ databases">
        <title>Whole genome shotgun sequence of Chitinophaga cymbidii NBRC 109752.</title>
        <authorList>
            <person name="Hosoyama A."/>
            <person name="Uohara A."/>
            <person name="Ohji S."/>
            <person name="Ichikawa N."/>
        </authorList>
    </citation>
    <scope>NUCLEOTIDE SEQUENCE [LARGE SCALE GENOMIC DNA]</scope>
    <source>
        <strain evidence="1 2">NBRC 109752</strain>
    </source>
</reference>
<name>A0A512RM34_9BACT</name>
<sequence length="177" mass="19944">MKHIAWTAAFAIFVYACQSTSSTQDQQQTPDSMTMIPTDTMIQITDTALTPTLVESWTAYEGFDGKYAADVKLLQQKPLKDRMKQLLGKEENDFIQRYKVTPPIEVESGVLFNEGCKPHNCTVEEAALAVDMKQDLLYVGIARNKVVTLFGERGDTAYPQKLRDWKKKFEEPVGAAQ</sequence>
<keyword evidence="2" id="KW-1185">Reference proteome</keyword>
<proteinExistence type="predicted"/>
<evidence type="ECO:0000313" key="2">
    <source>
        <dbReference type="Proteomes" id="UP000321436"/>
    </source>
</evidence>
<evidence type="ECO:0000313" key="1">
    <source>
        <dbReference type="EMBL" id="GEP96732.1"/>
    </source>
</evidence>
<accession>A0A512RM34</accession>
<dbReference type="AlphaFoldDB" id="A0A512RM34"/>
<organism evidence="1 2">
    <name type="scientific">Chitinophaga cymbidii</name>
    <dbReference type="NCBI Taxonomy" id="1096750"/>
    <lineage>
        <taxon>Bacteria</taxon>
        <taxon>Pseudomonadati</taxon>
        <taxon>Bacteroidota</taxon>
        <taxon>Chitinophagia</taxon>
        <taxon>Chitinophagales</taxon>
        <taxon>Chitinophagaceae</taxon>
        <taxon>Chitinophaga</taxon>
    </lineage>
</organism>
<dbReference type="RefSeq" id="WP_146863287.1">
    <property type="nucleotide sequence ID" value="NZ_BKAU01000002.1"/>
</dbReference>
<dbReference type="OrthoDB" id="673194at2"/>
<gene>
    <name evidence="1" type="ORF">CCY01nite_29920</name>
</gene>
<comment type="caution">
    <text evidence="1">The sequence shown here is derived from an EMBL/GenBank/DDBJ whole genome shotgun (WGS) entry which is preliminary data.</text>
</comment>
<evidence type="ECO:0008006" key="3">
    <source>
        <dbReference type="Google" id="ProtNLM"/>
    </source>
</evidence>
<dbReference type="Proteomes" id="UP000321436">
    <property type="component" value="Unassembled WGS sequence"/>
</dbReference>
<dbReference type="PROSITE" id="PS51257">
    <property type="entry name" value="PROKAR_LIPOPROTEIN"/>
    <property type="match status" value="1"/>
</dbReference>